<evidence type="ECO:0000313" key="5">
    <source>
        <dbReference type="Proteomes" id="UP000502681"/>
    </source>
</evidence>
<dbReference type="Proteomes" id="UP000502681">
    <property type="component" value="Chromosome"/>
</dbReference>
<proteinExistence type="predicted"/>
<sequence length="344" mass="38497">MLTKGEGMSTESQCERLVQKQKVQKQTVQKQIVQKQTEQLLTARQRIVQQAIRCSAKSWVTPSLVPQVKILYTEQHHPRVPVMYEPTIVIIFQGKKIGYLGGKTFQYDAENYLLMTVPLPFECETIASVENPLVGMAIRIDIQMLQDLLIDIGDDDSAIRPCSCSCGVNSAPLTDEILCAVERLLDAMNNPRDARVLGPTIVREIIYHMLCGESGSALQALVNRHTHFSQITKALRRIENHYADSLNVEQLAAEVNMSVSAFHHNFKAVTNTSPLQYLKSYRLHKARGMMLNDGLRAGVAAARVGYESASQFSREFKRYFGATPGDEVARLKASNMVVEESGIR</sequence>
<keyword evidence="1" id="KW-0805">Transcription regulation</keyword>
<dbReference type="Gene3D" id="1.10.10.60">
    <property type="entry name" value="Homeodomain-like"/>
    <property type="match status" value="2"/>
</dbReference>
<keyword evidence="2" id="KW-0804">Transcription</keyword>
<dbReference type="PANTHER" id="PTHR43436">
    <property type="entry name" value="ARAC-FAMILY TRANSCRIPTIONAL REGULATOR"/>
    <property type="match status" value="1"/>
</dbReference>
<dbReference type="PANTHER" id="PTHR43436:SF2">
    <property type="entry name" value="ARAC_XYLS FAMILY TRANSCRIPTIONAL REGULATOR"/>
    <property type="match status" value="1"/>
</dbReference>
<reference evidence="4 5" key="1">
    <citation type="submission" date="2019-04" db="EMBL/GenBank/DDBJ databases">
        <title>Whole Genome Sequencing of Pectobacterium punjabense SS95.</title>
        <authorList>
            <person name="Sarfraz S."/>
            <person name="Oulghazi S."/>
            <person name="Roques C."/>
            <person name="Vandecasteele C."/>
            <person name="Faure D."/>
        </authorList>
    </citation>
    <scope>NUCLEOTIDE SEQUENCE [LARGE SCALE GENOMIC DNA]</scope>
    <source>
        <strain evidence="4 5">SS95</strain>
    </source>
</reference>
<protein>
    <submittedName>
        <fullName evidence="4">AraC family transcriptional regulator</fullName>
    </submittedName>
</protein>
<dbReference type="InterPro" id="IPR009057">
    <property type="entry name" value="Homeodomain-like_sf"/>
</dbReference>
<dbReference type="PROSITE" id="PS01124">
    <property type="entry name" value="HTH_ARAC_FAMILY_2"/>
    <property type="match status" value="1"/>
</dbReference>
<keyword evidence="5" id="KW-1185">Reference proteome</keyword>
<gene>
    <name evidence="4" type="ORF">E2566_01990</name>
</gene>
<dbReference type="InterPro" id="IPR018060">
    <property type="entry name" value="HTH_AraC"/>
</dbReference>
<name>A0ABX6L815_9GAMM</name>
<evidence type="ECO:0000259" key="3">
    <source>
        <dbReference type="PROSITE" id="PS01124"/>
    </source>
</evidence>
<dbReference type="SMART" id="SM00342">
    <property type="entry name" value="HTH_ARAC"/>
    <property type="match status" value="1"/>
</dbReference>
<feature type="domain" description="HTH araC/xylS-type" evidence="3">
    <location>
        <begin position="232"/>
        <end position="330"/>
    </location>
</feature>
<dbReference type="Pfam" id="PF12833">
    <property type="entry name" value="HTH_18"/>
    <property type="match status" value="1"/>
</dbReference>
<evidence type="ECO:0000256" key="1">
    <source>
        <dbReference type="ARBA" id="ARBA00023015"/>
    </source>
</evidence>
<dbReference type="InterPro" id="IPR009594">
    <property type="entry name" value="Tscrpt_reg_HTH_AraC_N"/>
</dbReference>
<evidence type="ECO:0000313" key="4">
    <source>
        <dbReference type="EMBL" id="QJA22389.1"/>
    </source>
</evidence>
<dbReference type="Pfam" id="PF06719">
    <property type="entry name" value="AraC_N"/>
    <property type="match status" value="1"/>
</dbReference>
<evidence type="ECO:0000256" key="2">
    <source>
        <dbReference type="ARBA" id="ARBA00023163"/>
    </source>
</evidence>
<organism evidence="4 5">
    <name type="scientific">Pectobacterium punjabense</name>
    <dbReference type="NCBI Taxonomy" id="2108399"/>
    <lineage>
        <taxon>Bacteria</taxon>
        <taxon>Pseudomonadati</taxon>
        <taxon>Pseudomonadota</taxon>
        <taxon>Gammaproteobacteria</taxon>
        <taxon>Enterobacterales</taxon>
        <taxon>Pectobacteriaceae</taxon>
        <taxon>Pectobacterium</taxon>
    </lineage>
</organism>
<dbReference type="SUPFAM" id="SSF46689">
    <property type="entry name" value="Homeodomain-like"/>
    <property type="match status" value="2"/>
</dbReference>
<accession>A0ABX6L815</accession>
<dbReference type="EMBL" id="CP038498">
    <property type="protein sequence ID" value="QJA22389.1"/>
    <property type="molecule type" value="Genomic_DNA"/>
</dbReference>